<dbReference type="Pfam" id="PF02615">
    <property type="entry name" value="Ldh_2"/>
    <property type="match status" value="1"/>
</dbReference>
<keyword evidence="1" id="KW-0560">Oxidoreductase</keyword>
<protein>
    <submittedName>
        <fullName evidence="2">Ldh family oxidoreductase</fullName>
    </submittedName>
</protein>
<evidence type="ECO:0000256" key="1">
    <source>
        <dbReference type="ARBA" id="ARBA00023002"/>
    </source>
</evidence>
<organism evidence="2">
    <name type="scientific">Rouxiella sp. WC2420</name>
    <dbReference type="NCBI Taxonomy" id="3234145"/>
    <lineage>
        <taxon>Bacteria</taxon>
        <taxon>Pseudomonadati</taxon>
        <taxon>Pseudomonadota</taxon>
        <taxon>Gammaproteobacteria</taxon>
        <taxon>Enterobacterales</taxon>
        <taxon>Yersiniaceae</taxon>
        <taxon>Rouxiella</taxon>
    </lineage>
</organism>
<sequence>MTFGGHKGSALSTMVELLAGALINDFTSQESMDFDDKTGSSPMGGELIIAFDPAKFMGGDLESGRDKAERLFRAITYQGARLPSMRRFTNRKLAIANGITISKQLYDDILALDV</sequence>
<name>A0AB39VZA4_9GAMM</name>
<dbReference type="EMBL" id="CP165628">
    <property type="protein sequence ID" value="XDU74889.1"/>
    <property type="molecule type" value="Genomic_DNA"/>
</dbReference>
<accession>A0AB39VZA4</accession>
<dbReference type="Gene3D" id="3.30.1370.60">
    <property type="entry name" value="Hypothetical oxidoreductase yiak, domain 2"/>
    <property type="match status" value="1"/>
</dbReference>
<dbReference type="InterPro" id="IPR036111">
    <property type="entry name" value="Mal/L-sulfo/L-lacto_DH-like_sf"/>
</dbReference>
<dbReference type="SUPFAM" id="SSF89733">
    <property type="entry name" value="L-sulfolactate dehydrogenase-like"/>
    <property type="match status" value="1"/>
</dbReference>
<dbReference type="AlphaFoldDB" id="A0AB39VZA4"/>
<proteinExistence type="predicted"/>
<dbReference type="InterPro" id="IPR043143">
    <property type="entry name" value="Mal/L-sulf/L-lact_DH-like_NADP"/>
</dbReference>
<dbReference type="GO" id="GO:0016491">
    <property type="term" value="F:oxidoreductase activity"/>
    <property type="evidence" value="ECO:0007669"/>
    <property type="project" value="UniProtKB-KW"/>
</dbReference>
<reference evidence="2" key="1">
    <citation type="submission" date="2024-07" db="EMBL/GenBank/DDBJ databases">
        <authorList>
            <person name="Biller S.J."/>
        </authorList>
    </citation>
    <scope>NUCLEOTIDE SEQUENCE</scope>
    <source>
        <strain evidence="2">WC2420</strain>
    </source>
</reference>
<gene>
    <name evidence="2" type="ORF">AB3G37_13540</name>
</gene>
<evidence type="ECO:0000313" key="2">
    <source>
        <dbReference type="EMBL" id="XDU74889.1"/>
    </source>
</evidence>
<dbReference type="InterPro" id="IPR003767">
    <property type="entry name" value="Malate/L-lactate_DH-like"/>
</dbReference>